<feature type="transmembrane region" description="Helical" evidence="2">
    <location>
        <begin position="65"/>
        <end position="85"/>
    </location>
</feature>
<proteinExistence type="predicted"/>
<evidence type="ECO:0000256" key="2">
    <source>
        <dbReference type="SAM" id="Phobius"/>
    </source>
</evidence>
<dbReference type="AlphaFoldDB" id="A0A087CYG8"/>
<sequence>MSSANNPTSFHRPDDHRHHQPGRPYAHPQPQPPAVNPNGMPQRTILPPRTPKPNARDMKEARFRFFGAAVTLIIYALITIIGAGIRFGWSGARFQSFVSPAAVGLVAAVCCVAGGYFCKGNTIALQKGDERDRLITLKAEAANSRIFYVLGLNLLIICNTLAAIFETAPLRYMSYGLGIAMLAHILIATLTKTYYEHKL</sequence>
<dbReference type="eggNOG" id="ENOG5031YXU">
    <property type="taxonomic scope" value="Bacteria"/>
</dbReference>
<feature type="region of interest" description="Disordered" evidence="1">
    <location>
        <begin position="1"/>
        <end position="54"/>
    </location>
</feature>
<feature type="transmembrane region" description="Helical" evidence="2">
    <location>
        <begin position="177"/>
        <end position="195"/>
    </location>
</feature>
<organism evidence="3 4">
    <name type="scientific">Bifidobacterium reuteri DSM 23975</name>
    <dbReference type="NCBI Taxonomy" id="1437610"/>
    <lineage>
        <taxon>Bacteria</taxon>
        <taxon>Bacillati</taxon>
        <taxon>Actinomycetota</taxon>
        <taxon>Actinomycetes</taxon>
        <taxon>Bifidobacteriales</taxon>
        <taxon>Bifidobacteriaceae</taxon>
        <taxon>Bifidobacterium</taxon>
    </lineage>
</organism>
<evidence type="ECO:0000256" key="1">
    <source>
        <dbReference type="SAM" id="MobiDB-lite"/>
    </source>
</evidence>
<gene>
    <name evidence="3" type="ORF">BREU_0427</name>
</gene>
<reference evidence="3 4" key="1">
    <citation type="submission" date="2014-03" db="EMBL/GenBank/DDBJ databases">
        <title>Genomics of Bifidobacteria.</title>
        <authorList>
            <person name="Ventura M."/>
            <person name="Milani C."/>
            <person name="Lugli G.A."/>
        </authorList>
    </citation>
    <scope>NUCLEOTIDE SEQUENCE [LARGE SCALE GENOMIC DNA]</scope>
    <source>
        <strain evidence="3 4">DSM 23975</strain>
    </source>
</reference>
<keyword evidence="2" id="KW-0472">Membrane</keyword>
<dbReference type="EMBL" id="JGZK01000001">
    <property type="protein sequence ID" value="KFI88318.1"/>
    <property type="molecule type" value="Genomic_DNA"/>
</dbReference>
<feature type="transmembrane region" description="Helical" evidence="2">
    <location>
        <begin position="97"/>
        <end position="118"/>
    </location>
</feature>
<accession>A0A087CYG8</accession>
<keyword evidence="2" id="KW-1133">Transmembrane helix</keyword>
<comment type="caution">
    <text evidence="3">The sequence shown here is derived from an EMBL/GenBank/DDBJ whole genome shotgun (WGS) entry which is preliminary data.</text>
</comment>
<keyword evidence="4" id="KW-1185">Reference proteome</keyword>
<evidence type="ECO:0000313" key="4">
    <source>
        <dbReference type="Proteomes" id="UP000028984"/>
    </source>
</evidence>
<evidence type="ECO:0000313" key="3">
    <source>
        <dbReference type="EMBL" id="KFI88318.1"/>
    </source>
</evidence>
<evidence type="ECO:0008006" key="5">
    <source>
        <dbReference type="Google" id="ProtNLM"/>
    </source>
</evidence>
<keyword evidence="2" id="KW-0812">Transmembrane</keyword>
<feature type="transmembrane region" description="Helical" evidence="2">
    <location>
        <begin position="146"/>
        <end position="165"/>
    </location>
</feature>
<dbReference type="Proteomes" id="UP000028984">
    <property type="component" value="Unassembled WGS sequence"/>
</dbReference>
<name>A0A087CYG8_9BIFI</name>
<protein>
    <recommendedName>
        <fullName evidence="5">DUF2178 domain-containing protein</fullName>
    </recommendedName>
</protein>